<proteinExistence type="predicted"/>
<protein>
    <submittedName>
        <fullName evidence="1">Uncharacterized protein</fullName>
    </submittedName>
</protein>
<comment type="caution">
    <text evidence="1">The sequence shown here is derived from an EMBL/GenBank/DDBJ whole genome shotgun (WGS) entry which is preliminary data.</text>
</comment>
<dbReference type="Proteomes" id="UP000299102">
    <property type="component" value="Unassembled WGS sequence"/>
</dbReference>
<organism evidence="1 2">
    <name type="scientific">Eumeta variegata</name>
    <name type="common">Bagworm moth</name>
    <name type="synonym">Eumeta japonica</name>
    <dbReference type="NCBI Taxonomy" id="151549"/>
    <lineage>
        <taxon>Eukaryota</taxon>
        <taxon>Metazoa</taxon>
        <taxon>Ecdysozoa</taxon>
        <taxon>Arthropoda</taxon>
        <taxon>Hexapoda</taxon>
        <taxon>Insecta</taxon>
        <taxon>Pterygota</taxon>
        <taxon>Neoptera</taxon>
        <taxon>Endopterygota</taxon>
        <taxon>Lepidoptera</taxon>
        <taxon>Glossata</taxon>
        <taxon>Ditrysia</taxon>
        <taxon>Tineoidea</taxon>
        <taxon>Psychidae</taxon>
        <taxon>Oiketicinae</taxon>
        <taxon>Eumeta</taxon>
    </lineage>
</organism>
<evidence type="ECO:0000313" key="1">
    <source>
        <dbReference type="EMBL" id="GBP48545.1"/>
    </source>
</evidence>
<dbReference type="AlphaFoldDB" id="A0A4C1WEJ3"/>
<evidence type="ECO:0000313" key="2">
    <source>
        <dbReference type="Proteomes" id="UP000299102"/>
    </source>
</evidence>
<dbReference type="EMBL" id="BGZK01000526">
    <property type="protein sequence ID" value="GBP48545.1"/>
    <property type="molecule type" value="Genomic_DNA"/>
</dbReference>
<sequence length="78" mass="8385">MASEHYNEHGRHALELSARDFVRTDTDLAVNSDPFPAFDSGSSTDLDFDLGYALDSNCDPTIGFDSSPFLSFCSGSGS</sequence>
<name>A0A4C1WEJ3_EUMVA</name>
<reference evidence="1 2" key="1">
    <citation type="journal article" date="2019" name="Commun. Biol.">
        <title>The bagworm genome reveals a unique fibroin gene that provides high tensile strength.</title>
        <authorList>
            <person name="Kono N."/>
            <person name="Nakamura H."/>
            <person name="Ohtoshi R."/>
            <person name="Tomita M."/>
            <person name="Numata K."/>
            <person name="Arakawa K."/>
        </authorList>
    </citation>
    <scope>NUCLEOTIDE SEQUENCE [LARGE SCALE GENOMIC DNA]</scope>
</reference>
<keyword evidence="2" id="KW-1185">Reference proteome</keyword>
<accession>A0A4C1WEJ3</accession>
<gene>
    <name evidence="1" type="ORF">EVAR_38517_1</name>
</gene>